<dbReference type="GO" id="GO:0009664">
    <property type="term" value="P:plant-type cell wall organization"/>
    <property type="evidence" value="ECO:0007669"/>
    <property type="project" value="InterPro"/>
</dbReference>
<dbReference type="InterPro" id="IPR036908">
    <property type="entry name" value="RlpA-like_sf"/>
</dbReference>
<dbReference type="InterPro" id="IPR036749">
    <property type="entry name" value="Expansin_CBD_sf"/>
</dbReference>
<comment type="subcellular location">
    <subcellularLocation>
        <location evidence="7">Secreted</location>
        <location evidence="7">Cell wall</location>
    </subcellularLocation>
    <subcellularLocation>
        <location evidence="7">Membrane</location>
        <topology evidence="7">Peripheral membrane protein</topology>
    </subcellularLocation>
</comment>
<dbReference type="Proteomes" id="UP001370490">
    <property type="component" value="Unassembled WGS sequence"/>
</dbReference>
<comment type="caution">
    <text evidence="10">The sequence shown here is derived from an EMBL/GenBank/DDBJ whole genome shotgun (WGS) entry which is preliminary data.</text>
</comment>
<protein>
    <recommendedName>
        <fullName evidence="7">Expansin</fullName>
    </recommendedName>
</protein>
<dbReference type="AlphaFoldDB" id="A0AAN8ZAC9"/>
<dbReference type="PROSITE" id="PS50843">
    <property type="entry name" value="EXPANSIN_CBD"/>
    <property type="match status" value="1"/>
</dbReference>
<dbReference type="Gene3D" id="2.40.40.10">
    <property type="entry name" value="RlpA-like domain"/>
    <property type="match status" value="1"/>
</dbReference>
<feature type="domain" description="Expansin-like EG45" evidence="8">
    <location>
        <begin position="47"/>
        <end position="154"/>
    </location>
</feature>
<sequence length="247" mass="27030">MAASCCKWLSTAAMVMALYSVAFGFDTQWHDAHATFYGDMGGGETMGGACGYGNLFEQGYGLETTALSVTLFNNGATCGACYEVMCVNSPQWCKKGSVIVTATNLCPNNPAGGWCNPPAHHFDLSQPMFVKIAEYKAGIVPVKYRRVMCRKSGGIKFEIKGNPYFNMVLVYNVGGAGDVWDVKIKGDSTDWITMNRNWGDNWDTGVVLQGQSLSFKITTSDGKSVQLDNVAPSNWQFGQTFERKFNF</sequence>
<evidence type="ECO:0000256" key="2">
    <source>
        <dbReference type="ARBA" id="ARBA00022512"/>
    </source>
</evidence>
<dbReference type="SUPFAM" id="SSF50685">
    <property type="entry name" value="Barwin-like endoglucanases"/>
    <property type="match status" value="1"/>
</dbReference>
<organism evidence="10 11">
    <name type="scientific">Dillenia turbinata</name>
    <dbReference type="NCBI Taxonomy" id="194707"/>
    <lineage>
        <taxon>Eukaryota</taxon>
        <taxon>Viridiplantae</taxon>
        <taxon>Streptophyta</taxon>
        <taxon>Embryophyta</taxon>
        <taxon>Tracheophyta</taxon>
        <taxon>Spermatophyta</taxon>
        <taxon>Magnoliopsida</taxon>
        <taxon>eudicotyledons</taxon>
        <taxon>Gunneridae</taxon>
        <taxon>Pentapetalae</taxon>
        <taxon>Dilleniales</taxon>
        <taxon>Dilleniaceae</taxon>
        <taxon>Dillenia</taxon>
    </lineage>
</organism>
<evidence type="ECO:0000259" key="8">
    <source>
        <dbReference type="PROSITE" id="PS50842"/>
    </source>
</evidence>
<evidence type="ECO:0000256" key="1">
    <source>
        <dbReference type="ARBA" id="ARBA00005392"/>
    </source>
</evidence>
<dbReference type="InterPro" id="IPR009009">
    <property type="entry name" value="RlpA-like_DPBB"/>
</dbReference>
<dbReference type="PRINTS" id="PR01226">
    <property type="entry name" value="EXPANSIN"/>
</dbReference>
<name>A0AAN8ZAC9_9MAGN</name>
<dbReference type="EMBL" id="JBAMMX010000014">
    <property type="protein sequence ID" value="KAK6928110.1"/>
    <property type="molecule type" value="Genomic_DNA"/>
</dbReference>
<dbReference type="Gene3D" id="2.60.40.760">
    <property type="entry name" value="Expansin, cellulose-binding-like domain"/>
    <property type="match status" value="1"/>
</dbReference>
<evidence type="ECO:0000256" key="4">
    <source>
        <dbReference type="ARBA" id="ARBA00022729"/>
    </source>
</evidence>
<gene>
    <name evidence="10" type="ORF">RJ641_006701</name>
</gene>
<dbReference type="InterPro" id="IPR007112">
    <property type="entry name" value="Expansin/allergen_DPBB_dom"/>
</dbReference>
<dbReference type="GO" id="GO:0016020">
    <property type="term" value="C:membrane"/>
    <property type="evidence" value="ECO:0007669"/>
    <property type="project" value="UniProtKB-SubCell"/>
</dbReference>
<dbReference type="SMART" id="SM00837">
    <property type="entry name" value="DPBB_1"/>
    <property type="match status" value="1"/>
</dbReference>
<reference evidence="10 11" key="1">
    <citation type="submission" date="2023-12" db="EMBL/GenBank/DDBJ databases">
        <title>A high-quality genome assembly for Dillenia turbinata (Dilleniales).</title>
        <authorList>
            <person name="Chanderbali A."/>
        </authorList>
    </citation>
    <scope>NUCLEOTIDE SEQUENCE [LARGE SCALE GENOMIC DNA]</scope>
    <source>
        <strain evidence="10">LSX21</strain>
        <tissue evidence="10">Leaf</tissue>
    </source>
</reference>
<dbReference type="GO" id="GO:0009653">
    <property type="term" value="P:anatomical structure morphogenesis"/>
    <property type="evidence" value="ECO:0007669"/>
    <property type="project" value="UniProtKB-ARBA"/>
</dbReference>
<dbReference type="InterPro" id="IPR007118">
    <property type="entry name" value="Expan_Lol_pI"/>
</dbReference>
<feature type="signal peptide" evidence="7">
    <location>
        <begin position="1"/>
        <end position="24"/>
    </location>
</feature>
<proteinExistence type="inferred from homology"/>
<keyword evidence="6 7" id="KW-0961">Cell wall biogenesis/degradation</keyword>
<dbReference type="InterPro" id="IPR007117">
    <property type="entry name" value="Expansin_CBD"/>
</dbReference>
<dbReference type="PROSITE" id="PS50842">
    <property type="entry name" value="EXPANSIN_EG45"/>
    <property type="match status" value="1"/>
</dbReference>
<dbReference type="Pfam" id="PF03330">
    <property type="entry name" value="DPBB_1"/>
    <property type="match status" value="1"/>
</dbReference>
<dbReference type="InterPro" id="IPR002963">
    <property type="entry name" value="Expansin"/>
</dbReference>
<dbReference type="SUPFAM" id="SSF49590">
    <property type="entry name" value="PHL pollen allergen"/>
    <property type="match status" value="1"/>
</dbReference>
<evidence type="ECO:0000256" key="5">
    <source>
        <dbReference type="ARBA" id="ARBA00023136"/>
    </source>
</evidence>
<keyword evidence="5" id="KW-0472">Membrane</keyword>
<evidence type="ECO:0000256" key="7">
    <source>
        <dbReference type="RuleBase" id="RU365023"/>
    </source>
</evidence>
<keyword evidence="11" id="KW-1185">Reference proteome</keyword>
<evidence type="ECO:0000313" key="10">
    <source>
        <dbReference type="EMBL" id="KAK6928110.1"/>
    </source>
</evidence>
<feature type="domain" description="Expansin-like CBD" evidence="9">
    <location>
        <begin position="164"/>
        <end position="243"/>
    </location>
</feature>
<keyword evidence="2 7" id="KW-0134">Cell wall</keyword>
<evidence type="ECO:0000259" key="9">
    <source>
        <dbReference type="PROSITE" id="PS50843"/>
    </source>
</evidence>
<keyword evidence="3 7" id="KW-0964">Secreted</keyword>
<accession>A0AAN8ZAC9</accession>
<evidence type="ECO:0000256" key="6">
    <source>
        <dbReference type="ARBA" id="ARBA00023316"/>
    </source>
</evidence>
<feature type="chain" id="PRO_5042673127" description="Expansin" evidence="7">
    <location>
        <begin position="25"/>
        <end position="247"/>
    </location>
</feature>
<keyword evidence="4 7" id="KW-0732">Signal</keyword>
<evidence type="ECO:0000313" key="11">
    <source>
        <dbReference type="Proteomes" id="UP001370490"/>
    </source>
</evidence>
<dbReference type="PRINTS" id="PR01225">
    <property type="entry name" value="EXPANSNFAMLY"/>
</dbReference>
<comment type="function">
    <text evidence="7">Causes loosening and extension of plant cell walls by disrupting non-covalent bonding between cellulose microfibrils and matrix glucans. No enzymatic activity has been found.</text>
</comment>
<evidence type="ECO:0000256" key="3">
    <source>
        <dbReference type="ARBA" id="ARBA00022525"/>
    </source>
</evidence>
<dbReference type="CDD" id="cd22274">
    <property type="entry name" value="DPBB_EXPA_N"/>
    <property type="match status" value="1"/>
</dbReference>
<comment type="similarity">
    <text evidence="1 7">Belongs to the expansin family. Expansin A subfamily.</text>
</comment>
<dbReference type="Pfam" id="PF01357">
    <property type="entry name" value="Expansin_C"/>
    <property type="match status" value="1"/>
</dbReference>
<dbReference type="GO" id="GO:0005576">
    <property type="term" value="C:extracellular region"/>
    <property type="evidence" value="ECO:0007669"/>
    <property type="project" value="InterPro"/>
</dbReference>
<dbReference type="PANTHER" id="PTHR31867">
    <property type="entry name" value="EXPANSIN-A15"/>
    <property type="match status" value="1"/>
</dbReference>